<dbReference type="Pfam" id="PF26191">
    <property type="entry name" value="RING-HC_RBR_RNF216"/>
    <property type="match status" value="1"/>
</dbReference>
<dbReference type="CDD" id="cd20353">
    <property type="entry name" value="Rcat_RBR_RNF216"/>
    <property type="match status" value="1"/>
</dbReference>
<gene>
    <name evidence="10 12" type="ORF">P152DRAFT_457574</name>
</gene>
<feature type="domain" description="E3 ubiquitin-protein ligase RNF216 RING finger HC subclass" evidence="9">
    <location>
        <begin position="291"/>
        <end position="397"/>
    </location>
</feature>
<sequence>MNSVIPNLPLPKAPWRANSSSSKESLVSHSVDNVRAGEAEQASELEIELDPPNLRDLNTSLQLLSEVFPEIQPEVLREMLSSFSEESRVQVVTENLLKNPSKWVRGRVRAYHESEPKHDAGKDGRATNSGLPPPSGTSHPDPAPLAREEQFRSPMYCGAVREVFYFEFKGLSRSTIRAILAENNYSYGASRPVLLALVSKSWRFSLTSFFFRRRIPTTDPTSHPAVYWRPNRKTGKNEPHLRYTPSAELNIELWAMLIEPWVESEKEAQKKGDRAVADQLNTAQAEDVEELYDCGCCFSTTTMEHMAACDDQGHFVCSTCVRAAVNEGLYGQAWGRNVNVGRGTLRCCAPNLSMSGDDCQGCIPLEHVEKALREDDNGDVTARKFSDRFAKESIQKSRLPVAQCPFCSYVEADQLGISFTLLLFLFFPFTRRWHALSYDCSPETLAELPKLRFKNRETFVVILLALVNLCYLIPGIFPILSFFAFITITSVLSVIATPPSLRTQFTSYLGSMPRQLSSSLHRPLRRKMAPRLLCRNPSCLRPSCLNCHASWPPNTAHVCFTSARDSLRLALESAATSAIKRTCPSCSLSFLKDSGCNKLVCPCGYVMCYVCRRQITTAEGYSHFCQHFRERPGDACRDGEDGGLCGKCDLYRVEGEEETIRRAVRRAEEEWWEQEGKKMARGREMEGLRRGLDMNIEGHEIRVGGVQSPGDPGTRLRKWWRKMSVDYVVEVFWDTFVV</sequence>
<reference evidence="12" key="2">
    <citation type="submission" date="2020-04" db="EMBL/GenBank/DDBJ databases">
        <authorList>
            <consortium name="NCBI Genome Project"/>
        </authorList>
    </citation>
    <scope>NUCLEOTIDE SEQUENCE</scope>
    <source>
        <strain evidence="12">CBS 781.70</strain>
    </source>
</reference>
<evidence type="ECO:0000259" key="8">
    <source>
        <dbReference type="Pfam" id="PF26112"/>
    </source>
</evidence>
<dbReference type="PANTHER" id="PTHR22770">
    <property type="entry name" value="UBIQUITIN CONJUGATING ENZYME 7 INTERACTING PROTEIN-RELATED"/>
    <property type="match status" value="1"/>
</dbReference>
<keyword evidence="4" id="KW-0833">Ubl conjugation pathway</keyword>
<evidence type="ECO:0000259" key="9">
    <source>
        <dbReference type="Pfam" id="PF26191"/>
    </source>
</evidence>
<evidence type="ECO:0000256" key="4">
    <source>
        <dbReference type="ARBA" id="ARBA00022786"/>
    </source>
</evidence>
<feature type="transmembrane region" description="Helical" evidence="7">
    <location>
        <begin position="412"/>
        <end position="429"/>
    </location>
</feature>
<reference evidence="12" key="3">
    <citation type="submission" date="2025-04" db="UniProtKB">
        <authorList>
            <consortium name="RefSeq"/>
        </authorList>
    </citation>
    <scope>IDENTIFICATION</scope>
    <source>
        <strain evidence="12">CBS 781.70</strain>
    </source>
</reference>
<keyword evidence="5" id="KW-0862">Zinc</keyword>
<dbReference type="GeneID" id="54419826"/>
<protein>
    <recommendedName>
        <fullName evidence="13">RING-type domain-containing protein</fullName>
    </recommendedName>
</protein>
<feature type="compositionally biased region" description="Low complexity" evidence="6">
    <location>
        <begin position="19"/>
        <end position="30"/>
    </location>
</feature>
<feature type="transmembrane region" description="Helical" evidence="7">
    <location>
        <begin position="459"/>
        <end position="486"/>
    </location>
</feature>
<evidence type="ECO:0000256" key="6">
    <source>
        <dbReference type="SAM" id="MobiDB-lite"/>
    </source>
</evidence>
<name>A0A6G1G5D2_9PEZI</name>
<dbReference type="GO" id="GO:0008270">
    <property type="term" value="F:zinc ion binding"/>
    <property type="evidence" value="ECO:0007669"/>
    <property type="project" value="UniProtKB-KW"/>
</dbReference>
<dbReference type="SUPFAM" id="SSF57850">
    <property type="entry name" value="RING/U-box"/>
    <property type="match status" value="1"/>
</dbReference>
<evidence type="ECO:0000256" key="7">
    <source>
        <dbReference type="SAM" id="Phobius"/>
    </source>
</evidence>
<dbReference type="EMBL" id="ML975155">
    <property type="protein sequence ID" value="KAF1813212.1"/>
    <property type="molecule type" value="Genomic_DNA"/>
</dbReference>
<keyword evidence="7" id="KW-0472">Membrane</keyword>
<evidence type="ECO:0008006" key="13">
    <source>
        <dbReference type="Google" id="ProtNLM"/>
    </source>
</evidence>
<dbReference type="PANTHER" id="PTHR22770:SF42">
    <property type="entry name" value="FINGER PROTEIN (ZIN), PUTATIVE (AFU_ORTHOLOGUE AFUA_4G03910)-RELATED"/>
    <property type="match status" value="1"/>
</dbReference>
<dbReference type="OrthoDB" id="10009520at2759"/>
<keyword evidence="11" id="KW-1185">Reference proteome</keyword>
<evidence type="ECO:0000256" key="1">
    <source>
        <dbReference type="ARBA" id="ARBA00004906"/>
    </source>
</evidence>
<feature type="domain" description="E3 ubiquitin-protein ligase RNF216 UBA" evidence="8">
    <location>
        <begin position="149"/>
        <end position="286"/>
    </location>
</feature>
<dbReference type="AlphaFoldDB" id="A0A6G1G5D2"/>
<evidence type="ECO:0000256" key="5">
    <source>
        <dbReference type="ARBA" id="ARBA00022833"/>
    </source>
</evidence>
<proteinExistence type="predicted"/>
<evidence type="ECO:0000313" key="12">
    <source>
        <dbReference type="RefSeq" id="XP_033534843.1"/>
    </source>
</evidence>
<dbReference type="CDD" id="cd16630">
    <property type="entry name" value="RING-HC_RBR_RNF216"/>
    <property type="match status" value="1"/>
</dbReference>
<feature type="region of interest" description="Disordered" evidence="6">
    <location>
        <begin position="112"/>
        <end position="145"/>
    </location>
</feature>
<dbReference type="InterPro" id="IPR058758">
    <property type="entry name" value="UBA_RNF216"/>
</dbReference>
<organism evidence="10">
    <name type="scientific">Eremomyces bilateralis CBS 781.70</name>
    <dbReference type="NCBI Taxonomy" id="1392243"/>
    <lineage>
        <taxon>Eukaryota</taxon>
        <taxon>Fungi</taxon>
        <taxon>Dikarya</taxon>
        <taxon>Ascomycota</taxon>
        <taxon>Pezizomycotina</taxon>
        <taxon>Dothideomycetes</taxon>
        <taxon>Dothideomycetes incertae sedis</taxon>
        <taxon>Eremomycetales</taxon>
        <taxon>Eremomycetaceae</taxon>
        <taxon>Eremomyces</taxon>
    </lineage>
</organism>
<evidence type="ECO:0000256" key="3">
    <source>
        <dbReference type="ARBA" id="ARBA00022771"/>
    </source>
</evidence>
<keyword evidence="7" id="KW-1133">Transmembrane helix</keyword>
<dbReference type="RefSeq" id="XP_033534843.1">
    <property type="nucleotide sequence ID" value="XM_033679256.1"/>
</dbReference>
<reference evidence="10 12" key="1">
    <citation type="submission" date="2020-01" db="EMBL/GenBank/DDBJ databases">
        <authorList>
            <consortium name="DOE Joint Genome Institute"/>
            <person name="Haridas S."/>
            <person name="Albert R."/>
            <person name="Binder M."/>
            <person name="Bloem J."/>
            <person name="Labutti K."/>
            <person name="Salamov A."/>
            <person name="Andreopoulos B."/>
            <person name="Baker S.E."/>
            <person name="Barry K."/>
            <person name="Bills G."/>
            <person name="Bluhm B.H."/>
            <person name="Cannon C."/>
            <person name="Castanera R."/>
            <person name="Culley D.E."/>
            <person name="Daum C."/>
            <person name="Ezra D."/>
            <person name="Gonzalez J.B."/>
            <person name="Henrissat B."/>
            <person name="Kuo A."/>
            <person name="Liang C."/>
            <person name="Lipzen A."/>
            <person name="Lutzoni F."/>
            <person name="Magnuson J."/>
            <person name="Mondo S."/>
            <person name="Nolan M."/>
            <person name="Ohm R."/>
            <person name="Pangilinan J."/>
            <person name="Park H.-J."/>
            <person name="Ramirez L."/>
            <person name="Alfaro M."/>
            <person name="Sun H."/>
            <person name="Tritt A."/>
            <person name="Yoshinaga Y."/>
            <person name="Zwiers L.-H."/>
            <person name="Turgeon B.G."/>
            <person name="Goodwin S.B."/>
            <person name="Spatafora J.W."/>
            <person name="Crous P.W."/>
            <person name="Grigoriev I.V."/>
        </authorList>
    </citation>
    <scope>NUCLEOTIDE SEQUENCE</scope>
    <source>
        <strain evidence="10 12">CBS 781.70</strain>
    </source>
</reference>
<dbReference type="InterPro" id="IPR051628">
    <property type="entry name" value="LUBAC_E3_Ligases"/>
</dbReference>
<dbReference type="Gene3D" id="1.20.120.1750">
    <property type="match status" value="1"/>
</dbReference>
<dbReference type="Pfam" id="PF26112">
    <property type="entry name" value="UBA_RNF216"/>
    <property type="match status" value="1"/>
</dbReference>
<keyword evidence="2" id="KW-0479">Metal-binding</keyword>
<evidence type="ECO:0000313" key="11">
    <source>
        <dbReference type="Proteomes" id="UP000504638"/>
    </source>
</evidence>
<feature type="compositionally biased region" description="Basic and acidic residues" evidence="6">
    <location>
        <begin position="112"/>
        <end position="125"/>
    </location>
</feature>
<dbReference type="InterPro" id="IPR047544">
    <property type="entry name" value="RING-HC_RBR_RNF216"/>
</dbReference>
<accession>A0A6G1G5D2</accession>
<dbReference type="InterPro" id="IPR047546">
    <property type="entry name" value="Rcat_RBR_RNF216"/>
</dbReference>
<keyword evidence="7" id="KW-0812">Transmembrane</keyword>
<dbReference type="Proteomes" id="UP000504638">
    <property type="component" value="Unplaced"/>
</dbReference>
<keyword evidence="3" id="KW-0863">Zinc-finger</keyword>
<comment type="pathway">
    <text evidence="1">Protein modification; protein ubiquitination.</text>
</comment>
<feature type="region of interest" description="Disordered" evidence="6">
    <location>
        <begin position="1"/>
        <end position="46"/>
    </location>
</feature>
<evidence type="ECO:0000256" key="2">
    <source>
        <dbReference type="ARBA" id="ARBA00022723"/>
    </source>
</evidence>
<dbReference type="Pfam" id="PF26200">
    <property type="entry name" value="Rcat_RNF216"/>
    <property type="match status" value="1"/>
</dbReference>
<evidence type="ECO:0000313" key="10">
    <source>
        <dbReference type="EMBL" id="KAF1813212.1"/>
    </source>
</evidence>